<organism evidence="3 4">
    <name type="scientific">Nitratireductor aquimarinus</name>
    <dbReference type="NCBI Taxonomy" id="889300"/>
    <lineage>
        <taxon>Bacteria</taxon>
        <taxon>Pseudomonadati</taxon>
        <taxon>Pseudomonadota</taxon>
        <taxon>Alphaproteobacteria</taxon>
        <taxon>Hyphomicrobiales</taxon>
        <taxon>Phyllobacteriaceae</taxon>
        <taxon>Nitratireductor</taxon>
    </lineage>
</organism>
<feature type="chain" id="PRO_5046904998" evidence="1">
    <location>
        <begin position="20"/>
        <end position="265"/>
    </location>
</feature>
<evidence type="ECO:0000259" key="2">
    <source>
        <dbReference type="Pfam" id="PF11412"/>
    </source>
</evidence>
<keyword evidence="4" id="KW-1185">Reference proteome</keyword>
<proteinExistence type="predicted"/>
<comment type="caution">
    <text evidence="3">The sequence shown here is derived from an EMBL/GenBank/DDBJ whole genome shotgun (WGS) entry which is preliminary data.</text>
</comment>
<sequence>MIRHIALALPLLLSTPALCASSQWQQSEGGAVRIVTSGLPDAEGRLKGALEIELKPGWKTYWRNPGAAGIPPQLDLSRSAHVSAVDMQFPPPQRIQDGDVTWAGYKHSVSLPITFTMDRPDAVALIDADVFLGICETICIPFQASFLFDPGADADNAADALAVERAFAHLPAPAGAGFGITHISRSADALTLIANLPEGAQSPLLFIDHSLSRHLGTPRLAEQKNETANFVVEIFDDAGGKLEGSALTYTLTAGEKAVTGESEIP</sequence>
<dbReference type="Pfam" id="PF11412">
    <property type="entry name" value="DsbD_N"/>
    <property type="match status" value="1"/>
</dbReference>
<accession>A0ABU4AN71</accession>
<feature type="signal peptide" evidence="1">
    <location>
        <begin position="1"/>
        <end position="19"/>
    </location>
</feature>
<keyword evidence="1" id="KW-0732">Signal</keyword>
<protein>
    <submittedName>
        <fullName evidence="3">Protein-disulfide reductase DsbD family protein</fullName>
    </submittedName>
</protein>
<evidence type="ECO:0000256" key="1">
    <source>
        <dbReference type="SAM" id="SignalP"/>
    </source>
</evidence>
<reference evidence="3 4" key="1">
    <citation type="submission" date="2023-10" db="EMBL/GenBank/DDBJ databases">
        <authorList>
            <person name="Venkata Ramana C."/>
            <person name="Sasikala C."/>
            <person name="Dhurka M."/>
        </authorList>
    </citation>
    <scope>NUCLEOTIDE SEQUENCE [LARGE SCALE GENOMIC DNA]</scope>
    <source>
        <strain evidence="3 4">KCTC 32151</strain>
    </source>
</reference>
<feature type="domain" description="Thiol:disulfide interchange protein DsbD N-terminal" evidence="2">
    <location>
        <begin position="47"/>
        <end position="146"/>
    </location>
</feature>
<dbReference type="InterPro" id="IPR028250">
    <property type="entry name" value="DsbDN"/>
</dbReference>
<gene>
    <name evidence="3" type="ORF">R2G56_15400</name>
</gene>
<evidence type="ECO:0000313" key="3">
    <source>
        <dbReference type="EMBL" id="MDV6227684.1"/>
    </source>
</evidence>
<dbReference type="Proteomes" id="UP001185659">
    <property type="component" value="Unassembled WGS sequence"/>
</dbReference>
<evidence type="ECO:0000313" key="4">
    <source>
        <dbReference type="Proteomes" id="UP001185659"/>
    </source>
</evidence>
<dbReference type="RefSeq" id="WP_317561874.1">
    <property type="nucleotide sequence ID" value="NZ_JAWLIP010000007.1"/>
</dbReference>
<dbReference type="EMBL" id="JAWLIP010000007">
    <property type="protein sequence ID" value="MDV6227684.1"/>
    <property type="molecule type" value="Genomic_DNA"/>
</dbReference>
<name>A0ABU4AN71_9HYPH</name>